<feature type="compositionally biased region" description="Basic residues" evidence="7">
    <location>
        <begin position="479"/>
        <end position="490"/>
    </location>
</feature>
<organism evidence="9">
    <name type="scientific">Cyprideis torosa</name>
    <dbReference type="NCBI Taxonomy" id="163714"/>
    <lineage>
        <taxon>Eukaryota</taxon>
        <taxon>Metazoa</taxon>
        <taxon>Ecdysozoa</taxon>
        <taxon>Arthropoda</taxon>
        <taxon>Crustacea</taxon>
        <taxon>Oligostraca</taxon>
        <taxon>Ostracoda</taxon>
        <taxon>Podocopa</taxon>
        <taxon>Podocopida</taxon>
        <taxon>Cytherocopina</taxon>
        <taxon>Cytheroidea</taxon>
        <taxon>Cytherideidae</taxon>
        <taxon>Cyprideis</taxon>
    </lineage>
</organism>
<name>A0A7R8W017_9CRUS</name>
<gene>
    <name evidence="9" type="ORF">CTOB1V02_LOCUS260</name>
</gene>
<dbReference type="PANTHER" id="PTHR22730:SF1">
    <property type="entry name" value="PROMININ-LIKE PROTEIN"/>
    <property type="match status" value="1"/>
</dbReference>
<dbReference type="PANTHER" id="PTHR22730">
    <property type="entry name" value="PROMININ PROM PROTEIN"/>
    <property type="match status" value="1"/>
</dbReference>
<evidence type="ECO:0000256" key="4">
    <source>
        <dbReference type="ARBA" id="ARBA00022989"/>
    </source>
</evidence>
<keyword evidence="4 8" id="KW-1133">Transmembrane helix</keyword>
<feature type="compositionally biased region" description="Polar residues" evidence="7">
    <location>
        <begin position="80"/>
        <end position="89"/>
    </location>
</feature>
<evidence type="ECO:0000256" key="1">
    <source>
        <dbReference type="ARBA" id="ARBA00004141"/>
    </source>
</evidence>
<feature type="region of interest" description="Disordered" evidence="7">
    <location>
        <begin position="67"/>
        <end position="92"/>
    </location>
</feature>
<comment type="subcellular location">
    <subcellularLocation>
        <location evidence="1">Membrane</location>
        <topology evidence="1">Multi-pass membrane protein</topology>
    </subcellularLocation>
</comment>
<evidence type="ECO:0000256" key="3">
    <source>
        <dbReference type="ARBA" id="ARBA00022692"/>
    </source>
</evidence>
<evidence type="ECO:0000256" key="2">
    <source>
        <dbReference type="ARBA" id="ARBA00006058"/>
    </source>
</evidence>
<evidence type="ECO:0000256" key="7">
    <source>
        <dbReference type="SAM" id="MobiDB-lite"/>
    </source>
</evidence>
<comment type="similarity">
    <text evidence="2">Belongs to the prominin family.</text>
</comment>
<reference evidence="9" key="1">
    <citation type="submission" date="2020-11" db="EMBL/GenBank/DDBJ databases">
        <authorList>
            <person name="Tran Van P."/>
        </authorList>
    </citation>
    <scope>NUCLEOTIDE SEQUENCE</scope>
</reference>
<dbReference type="Pfam" id="PF05478">
    <property type="entry name" value="Prominin"/>
    <property type="match status" value="1"/>
</dbReference>
<protein>
    <submittedName>
        <fullName evidence="9">Uncharacterized protein</fullName>
    </submittedName>
</protein>
<evidence type="ECO:0000256" key="8">
    <source>
        <dbReference type="SAM" id="Phobius"/>
    </source>
</evidence>
<evidence type="ECO:0000256" key="5">
    <source>
        <dbReference type="ARBA" id="ARBA00023136"/>
    </source>
</evidence>
<dbReference type="InterPro" id="IPR008795">
    <property type="entry name" value="Prominin"/>
</dbReference>
<evidence type="ECO:0000256" key="6">
    <source>
        <dbReference type="ARBA" id="ARBA00023180"/>
    </source>
</evidence>
<keyword evidence="3 8" id="KW-0812">Transmembrane</keyword>
<feature type="region of interest" description="Disordered" evidence="7">
    <location>
        <begin position="479"/>
        <end position="499"/>
    </location>
</feature>
<feature type="transmembrane region" description="Helical" evidence="8">
    <location>
        <begin position="164"/>
        <end position="191"/>
    </location>
</feature>
<accession>A0A7R8W017</accession>
<proteinExistence type="inferred from homology"/>
<sequence>MGVRVPRMTPLSNGDGECCDQNPVMVCHCASSDRRTVERSCVAPVPTFLSRVFVIILTICTTVHSINPNLPEESPPPTAESKNLANESLSMRGKPVEDPLAFDDRGMEYIYSATSQFLTLIMPGPQTLPQEVVDHMNFREIELSDAVSWLNDYTKTHYEPILRFYLNPVVMVIVGVVLTIVFTFSGILYFFCRCCCRTCGKRTQHDADVPEKRGDACRRLLLNFLLTAVTIIMAPSHDPCLIHALDEFEETFCDDRSSHLIMLPALIRVRSALLSASTLLVNNSAACLMMPLSCCVRVLAETSVARPPVGRRAEEYRSSRFGSVVALMNTAYTKKGLYQLPPQTMALLDEIEGDSNTMIQDWPADAMNGRWVSCLRRDYADRYCRLNGLHELRLRSRPLTVPSPTQDLPDSGQNSGMSVRVHIRIFDSPLLELLVPPEMPKDVVRPAPLHLPYVEKELKDPEPEDVALKTALPDSVKKLRMARKSGTKQQRRAELVTWS</sequence>
<keyword evidence="5 8" id="KW-0472">Membrane</keyword>
<dbReference type="AlphaFoldDB" id="A0A7R8W017"/>
<keyword evidence="6" id="KW-0325">Glycoprotein</keyword>
<evidence type="ECO:0000313" key="9">
    <source>
        <dbReference type="EMBL" id="CAD7222246.1"/>
    </source>
</evidence>
<dbReference type="GO" id="GO:0016020">
    <property type="term" value="C:membrane"/>
    <property type="evidence" value="ECO:0007669"/>
    <property type="project" value="UniProtKB-SubCell"/>
</dbReference>
<dbReference type="EMBL" id="OB660040">
    <property type="protein sequence ID" value="CAD7222246.1"/>
    <property type="molecule type" value="Genomic_DNA"/>
</dbReference>